<accession>A0ACB5SJB6</accession>
<gene>
    <name evidence="1" type="primary">g11871</name>
    <name evidence="1" type="ORF">NpPPO83_00011871</name>
</gene>
<keyword evidence="1" id="KW-0223">Dioxygenase</keyword>
<proteinExistence type="predicted"/>
<reference evidence="1" key="1">
    <citation type="submission" date="2024-09" db="EMBL/GenBank/DDBJ databases">
        <title>Draft Genome Sequences of Neofusicoccum parvum.</title>
        <authorList>
            <person name="Ashida A."/>
            <person name="Camagna M."/>
            <person name="Tanaka A."/>
            <person name="Takemoto D."/>
        </authorList>
    </citation>
    <scope>NUCLEOTIDE SEQUENCE</scope>
    <source>
        <strain evidence="1">PPO83</strain>
    </source>
</reference>
<keyword evidence="2" id="KW-1185">Reference proteome</keyword>
<keyword evidence="1" id="KW-0560">Oxidoreductase</keyword>
<evidence type="ECO:0000313" key="1">
    <source>
        <dbReference type="EMBL" id="GME43697.1"/>
    </source>
</evidence>
<organism evidence="1 2">
    <name type="scientific">Neofusicoccum parvum</name>
    <dbReference type="NCBI Taxonomy" id="310453"/>
    <lineage>
        <taxon>Eukaryota</taxon>
        <taxon>Fungi</taxon>
        <taxon>Dikarya</taxon>
        <taxon>Ascomycota</taxon>
        <taxon>Pezizomycotina</taxon>
        <taxon>Dothideomycetes</taxon>
        <taxon>Dothideomycetes incertae sedis</taxon>
        <taxon>Botryosphaeriales</taxon>
        <taxon>Botryosphaeriaceae</taxon>
        <taxon>Neofusicoccum</taxon>
    </lineage>
</organism>
<comment type="caution">
    <text evidence="1">The sequence shown here is derived from an EMBL/GenBank/DDBJ whole genome shotgun (WGS) entry which is preliminary data.</text>
</comment>
<protein>
    <submittedName>
        <fullName evidence="1">Phytanoyl-CoA dioxygenase</fullName>
    </submittedName>
</protein>
<dbReference type="EMBL" id="BSXG01000110">
    <property type="protein sequence ID" value="GME43697.1"/>
    <property type="molecule type" value="Genomic_DNA"/>
</dbReference>
<evidence type="ECO:0000313" key="2">
    <source>
        <dbReference type="Proteomes" id="UP001165186"/>
    </source>
</evidence>
<name>A0ACB5SJB6_9PEZI</name>
<dbReference type="Proteomes" id="UP001165186">
    <property type="component" value="Unassembled WGS sequence"/>
</dbReference>
<sequence>MPSAAKEYGPDVQKVPANAPLEDILYLLKRDGGVFVKGLISTQDVDKAHDEVRETLDSDVEWDGSFFPNSEETQRASALVWRSPTYVKTQLMNPLYQQVIDHFLTTRSWFWWGDERKESVSKPQVHSCVAMRIGPGGKAQPLHRDDYISHNIHQEIDEWDDERDRNRESAIGMFVAGSRVTKENGGTQFIPRSHLWGNDRDTPPRVDQCIFADMEKGDAFIMLASAYHGGGNNITKDEKRLVFSTFSVRGYLRQEENQFLAVPREVARKHERPVQDFMGYSMSDPAGGWVEQMDPIYALMPELKEGVRPKDY</sequence>